<dbReference type="GO" id="GO:0052621">
    <property type="term" value="F:diguanylate cyclase activity"/>
    <property type="evidence" value="ECO:0007669"/>
    <property type="project" value="TreeGrafter"/>
</dbReference>
<dbReference type="Proteomes" id="UP000321306">
    <property type="component" value="Unassembled WGS sequence"/>
</dbReference>
<dbReference type="Pfam" id="PF00990">
    <property type="entry name" value="GGDEF"/>
    <property type="match status" value="1"/>
</dbReference>
<dbReference type="RefSeq" id="WP_146884359.1">
    <property type="nucleotide sequence ID" value="NZ_BJXB01000008.1"/>
</dbReference>
<dbReference type="PROSITE" id="PS50887">
    <property type="entry name" value="GGDEF"/>
    <property type="match status" value="1"/>
</dbReference>
<comment type="caution">
    <text evidence="3">The sequence shown here is derived from an EMBL/GenBank/DDBJ whole genome shotgun (WGS) entry which is preliminary data.</text>
</comment>
<feature type="transmembrane region" description="Helical" evidence="1">
    <location>
        <begin position="103"/>
        <end position="120"/>
    </location>
</feature>
<keyword evidence="1" id="KW-1133">Transmembrane helix</keyword>
<dbReference type="InterPro" id="IPR043128">
    <property type="entry name" value="Rev_trsase/Diguanyl_cyclase"/>
</dbReference>
<gene>
    <name evidence="3" type="ORF">DC3_21830</name>
</gene>
<keyword evidence="1" id="KW-0812">Transmembrane</keyword>
<dbReference type="CDD" id="cd01949">
    <property type="entry name" value="GGDEF"/>
    <property type="match status" value="1"/>
</dbReference>
<dbReference type="PANTHER" id="PTHR45138">
    <property type="entry name" value="REGULATORY COMPONENTS OF SENSORY TRANSDUCTION SYSTEM"/>
    <property type="match status" value="1"/>
</dbReference>
<dbReference type="OrthoDB" id="23692at2"/>
<accession>A0A511N259</accession>
<evidence type="ECO:0000259" key="2">
    <source>
        <dbReference type="PROSITE" id="PS50887"/>
    </source>
</evidence>
<dbReference type="InterPro" id="IPR000160">
    <property type="entry name" value="GGDEF_dom"/>
</dbReference>
<feature type="transmembrane region" description="Helical" evidence="1">
    <location>
        <begin position="125"/>
        <end position="141"/>
    </location>
</feature>
<feature type="domain" description="GGDEF" evidence="2">
    <location>
        <begin position="216"/>
        <end position="345"/>
    </location>
</feature>
<sequence length="353" mass="40125">MFDAAVIRRRIYFLLSVLVMIGGILGALTFQLSIEVQNVTQTVLGVFSAGMLLLLLQRKVPLQVIEWLSLGMYMAFWVFRFAVEIVSPHYRMGAFPLHSDTGLTVLVLLTFISLPTFSAMRVTQVLYLVFIFFPWLVLAVLPERRLDWVFDDFFRVQLITTGMVGLVYVLGVYKEQWVREQERSHWLHQIASTDLLTGALNRRRLYEVMEGHLEGSQFSVILFDLDHFKRINDRYGHATGDAVLRKATEAARDVLRPSDHIGRWGGEEFLVVLPSTTLQEALELAEHMRTRFLESAVHELPGFSASFGVAEHMPQETHDAMVHRADQALYQAKACGRNCVVPFGEHVQLSGTG</sequence>
<dbReference type="AlphaFoldDB" id="A0A511N259"/>
<dbReference type="SUPFAM" id="SSF55073">
    <property type="entry name" value="Nucleotide cyclase"/>
    <property type="match status" value="1"/>
</dbReference>
<dbReference type="Gene3D" id="3.30.70.270">
    <property type="match status" value="1"/>
</dbReference>
<dbReference type="NCBIfam" id="TIGR00254">
    <property type="entry name" value="GGDEF"/>
    <property type="match status" value="1"/>
</dbReference>
<keyword evidence="1" id="KW-0472">Membrane</keyword>
<evidence type="ECO:0000313" key="4">
    <source>
        <dbReference type="Proteomes" id="UP000321306"/>
    </source>
</evidence>
<dbReference type="PANTHER" id="PTHR45138:SF9">
    <property type="entry name" value="DIGUANYLATE CYCLASE DGCM-RELATED"/>
    <property type="match status" value="1"/>
</dbReference>
<reference evidence="3 4" key="1">
    <citation type="submission" date="2019-07" db="EMBL/GenBank/DDBJ databases">
        <title>Whole genome shotgun sequence of Deinococcus cellulosilyticus NBRC 106333.</title>
        <authorList>
            <person name="Hosoyama A."/>
            <person name="Uohara A."/>
            <person name="Ohji S."/>
            <person name="Ichikawa N."/>
        </authorList>
    </citation>
    <scope>NUCLEOTIDE SEQUENCE [LARGE SCALE GENOMIC DNA]</scope>
    <source>
        <strain evidence="3 4">NBRC 106333</strain>
    </source>
</reference>
<dbReference type="FunFam" id="3.30.70.270:FF:000001">
    <property type="entry name" value="Diguanylate cyclase domain protein"/>
    <property type="match status" value="1"/>
</dbReference>
<organism evidence="3 4">
    <name type="scientific">Deinococcus cellulosilyticus (strain DSM 18568 / NBRC 106333 / KACC 11606 / 5516J-15)</name>
    <dbReference type="NCBI Taxonomy" id="1223518"/>
    <lineage>
        <taxon>Bacteria</taxon>
        <taxon>Thermotogati</taxon>
        <taxon>Deinococcota</taxon>
        <taxon>Deinococci</taxon>
        <taxon>Deinococcales</taxon>
        <taxon>Deinococcaceae</taxon>
        <taxon>Deinococcus</taxon>
    </lineage>
</organism>
<dbReference type="SMART" id="SM00267">
    <property type="entry name" value="GGDEF"/>
    <property type="match status" value="1"/>
</dbReference>
<keyword evidence="4" id="KW-1185">Reference proteome</keyword>
<proteinExistence type="predicted"/>
<evidence type="ECO:0000313" key="3">
    <source>
        <dbReference type="EMBL" id="GEM46548.1"/>
    </source>
</evidence>
<dbReference type="InterPro" id="IPR050469">
    <property type="entry name" value="Diguanylate_Cyclase"/>
</dbReference>
<feature type="transmembrane region" description="Helical" evidence="1">
    <location>
        <begin position="39"/>
        <end position="57"/>
    </location>
</feature>
<feature type="transmembrane region" description="Helical" evidence="1">
    <location>
        <begin position="64"/>
        <end position="83"/>
    </location>
</feature>
<dbReference type="InterPro" id="IPR029787">
    <property type="entry name" value="Nucleotide_cyclase"/>
</dbReference>
<feature type="transmembrane region" description="Helical" evidence="1">
    <location>
        <begin position="12"/>
        <end position="33"/>
    </location>
</feature>
<evidence type="ECO:0000256" key="1">
    <source>
        <dbReference type="SAM" id="Phobius"/>
    </source>
</evidence>
<feature type="transmembrane region" description="Helical" evidence="1">
    <location>
        <begin position="153"/>
        <end position="173"/>
    </location>
</feature>
<dbReference type="EMBL" id="BJXB01000008">
    <property type="protein sequence ID" value="GEM46548.1"/>
    <property type="molecule type" value="Genomic_DNA"/>
</dbReference>
<name>A0A511N259_DEIC1</name>
<protein>
    <recommendedName>
        <fullName evidence="2">GGDEF domain-containing protein</fullName>
    </recommendedName>
</protein>